<dbReference type="InterPro" id="IPR000182">
    <property type="entry name" value="GNAT_dom"/>
</dbReference>
<dbReference type="InterPro" id="IPR016181">
    <property type="entry name" value="Acyl_CoA_acyltransferase"/>
</dbReference>
<dbReference type="AlphaFoldDB" id="A0A067MT29"/>
<evidence type="ECO:0000259" key="2">
    <source>
        <dbReference type="PROSITE" id="PS51186"/>
    </source>
</evidence>
<keyword evidence="4" id="KW-1185">Reference proteome</keyword>
<feature type="compositionally biased region" description="Low complexity" evidence="1">
    <location>
        <begin position="16"/>
        <end position="25"/>
    </location>
</feature>
<evidence type="ECO:0000313" key="4">
    <source>
        <dbReference type="Proteomes" id="UP000027195"/>
    </source>
</evidence>
<evidence type="ECO:0000256" key="1">
    <source>
        <dbReference type="SAM" id="MobiDB-lite"/>
    </source>
</evidence>
<dbReference type="InParanoid" id="A0A067MT29"/>
<gene>
    <name evidence="3" type="ORF">BOTBODRAFT_638946</name>
</gene>
<feature type="region of interest" description="Disordered" evidence="1">
    <location>
        <begin position="1"/>
        <end position="30"/>
    </location>
</feature>
<protein>
    <recommendedName>
        <fullName evidence="2">N-acetyltransferase domain-containing protein</fullName>
    </recommendedName>
</protein>
<reference evidence="4" key="1">
    <citation type="journal article" date="2014" name="Proc. Natl. Acad. Sci. U.S.A.">
        <title>Extensive sampling of basidiomycete genomes demonstrates inadequacy of the white-rot/brown-rot paradigm for wood decay fungi.</title>
        <authorList>
            <person name="Riley R."/>
            <person name="Salamov A.A."/>
            <person name="Brown D.W."/>
            <person name="Nagy L.G."/>
            <person name="Floudas D."/>
            <person name="Held B.W."/>
            <person name="Levasseur A."/>
            <person name="Lombard V."/>
            <person name="Morin E."/>
            <person name="Otillar R."/>
            <person name="Lindquist E.A."/>
            <person name="Sun H."/>
            <person name="LaButti K.M."/>
            <person name="Schmutz J."/>
            <person name="Jabbour D."/>
            <person name="Luo H."/>
            <person name="Baker S.E."/>
            <person name="Pisabarro A.G."/>
            <person name="Walton J.D."/>
            <person name="Blanchette R.A."/>
            <person name="Henrissat B."/>
            <person name="Martin F."/>
            <person name="Cullen D."/>
            <person name="Hibbett D.S."/>
            <person name="Grigoriev I.V."/>
        </authorList>
    </citation>
    <scope>NUCLEOTIDE SEQUENCE [LARGE SCALE GENOMIC DNA]</scope>
    <source>
        <strain evidence="4">FD-172 SS1</strain>
    </source>
</reference>
<dbReference type="STRING" id="930990.A0A067MT29"/>
<accession>A0A067MT29</accession>
<evidence type="ECO:0000313" key="3">
    <source>
        <dbReference type="EMBL" id="KDQ18878.1"/>
    </source>
</evidence>
<dbReference type="Gene3D" id="3.40.630.30">
    <property type="match status" value="1"/>
</dbReference>
<name>A0A067MT29_BOTB1</name>
<dbReference type="GO" id="GO:0016747">
    <property type="term" value="F:acyltransferase activity, transferring groups other than amino-acyl groups"/>
    <property type="evidence" value="ECO:0007669"/>
    <property type="project" value="InterPro"/>
</dbReference>
<dbReference type="HOGENOM" id="CLU_061214_0_0_1"/>
<organism evidence="3 4">
    <name type="scientific">Botryobasidium botryosum (strain FD-172 SS1)</name>
    <dbReference type="NCBI Taxonomy" id="930990"/>
    <lineage>
        <taxon>Eukaryota</taxon>
        <taxon>Fungi</taxon>
        <taxon>Dikarya</taxon>
        <taxon>Basidiomycota</taxon>
        <taxon>Agaricomycotina</taxon>
        <taxon>Agaricomycetes</taxon>
        <taxon>Cantharellales</taxon>
        <taxon>Botryobasidiaceae</taxon>
        <taxon>Botryobasidium</taxon>
    </lineage>
</organism>
<dbReference type="Proteomes" id="UP000027195">
    <property type="component" value="Unassembled WGS sequence"/>
</dbReference>
<feature type="domain" description="N-acetyltransferase" evidence="2">
    <location>
        <begin position="228"/>
        <end position="391"/>
    </location>
</feature>
<dbReference type="SUPFAM" id="SSF55729">
    <property type="entry name" value="Acyl-CoA N-acyltransferases (Nat)"/>
    <property type="match status" value="1"/>
</dbReference>
<proteinExistence type="predicted"/>
<dbReference type="OrthoDB" id="4080456at2759"/>
<dbReference type="EMBL" id="KL198020">
    <property type="protein sequence ID" value="KDQ18878.1"/>
    <property type="molecule type" value="Genomic_DNA"/>
</dbReference>
<sequence length="391" mass="43998">MGTQDSRHRARKRTTRASSKSTAKTLDGPSFSLQPLFDLASYATPEEPGLHDFSSTLEPFVNDFLEARAKLLLDSQESSLLGEVLRPVSRSDARSIIQNLDRVAATCALSPAQALLRRRLKTPHVLLSHSDSLEAPSKTLRALPHLPSPPPPNPEILTALYGIQTTPYANSFASRVHGRTIPVNDQSSLILRDWESRSPWMDLMHDIRDHYSLKHPEREQPLETLSSIDYVTLSPFHLPQIHDLLRRTFWPGIDVSDSLQHSPETCTIVATYKLLVVGAAFLSAPDEPYITYIVVRSGWEDCGIATFVFSSRPSLPVSRSRDLKNTSFMLHHLISTSTRDITLHVSANNPAMLLYNRFGFKAEEFVVGFYEDHLHNQSTSCKNALRLRLRR</sequence>
<dbReference type="PROSITE" id="PS51186">
    <property type="entry name" value="GNAT"/>
    <property type="match status" value="1"/>
</dbReference>